<keyword evidence="2" id="KW-1185">Reference proteome</keyword>
<dbReference type="EMBL" id="BSXS01015072">
    <property type="protein sequence ID" value="GMF06341.1"/>
    <property type="molecule type" value="Genomic_DNA"/>
</dbReference>
<dbReference type="Proteomes" id="UP001165064">
    <property type="component" value="Unassembled WGS sequence"/>
</dbReference>
<reference evidence="1" key="1">
    <citation type="submission" date="2023-04" db="EMBL/GenBank/DDBJ databases">
        <title>Ambrosiozyma monospora NBRC 10751.</title>
        <authorList>
            <person name="Ichikawa N."/>
            <person name="Sato H."/>
            <person name="Tonouchi N."/>
        </authorList>
    </citation>
    <scope>NUCLEOTIDE SEQUENCE</scope>
    <source>
        <strain evidence="1">NBRC 10751</strain>
    </source>
</reference>
<protein>
    <submittedName>
        <fullName evidence="1">Unnamed protein product</fullName>
    </submittedName>
</protein>
<proteinExistence type="predicted"/>
<gene>
    <name evidence="1" type="ORF">Amon02_001265300</name>
</gene>
<name>A0ACB5UB07_AMBMO</name>
<organism evidence="1 2">
    <name type="scientific">Ambrosiozyma monospora</name>
    <name type="common">Yeast</name>
    <name type="synonym">Endomycopsis monosporus</name>
    <dbReference type="NCBI Taxonomy" id="43982"/>
    <lineage>
        <taxon>Eukaryota</taxon>
        <taxon>Fungi</taxon>
        <taxon>Dikarya</taxon>
        <taxon>Ascomycota</taxon>
        <taxon>Saccharomycotina</taxon>
        <taxon>Pichiomycetes</taxon>
        <taxon>Pichiales</taxon>
        <taxon>Pichiaceae</taxon>
        <taxon>Ambrosiozyma</taxon>
    </lineage>
</organism>
<comment type="caution">
    <text evidence="1">The sequence shown here is derived from an EMBL/GenBank/DDBJ whole genome shotgun (WGS) entry which is preliminary data.</text>
</comment>
<sequence length="97" mass="10767">MLDLDLAEGGNLAIQLQPNSYIPLWSQLQQLHHKEAMFQHYNKLSQNEIYTTGSARHGPCQIGLIQNSLSDRSASSGLSIGRYGCMDLDISCCWNLG</sequence>
<evidence type="ECO:0000313" key="2">
    <source>
        <dbReference type="Proteomes" id="UP001165064"/>
    </source>
</evidence>
<accession>A0ACB5UB07</accession>
<evidence type="ECO:0000313" key="1">
    <source>
        <dbReference type="EMBL" id="GMF06341.1"/>
    </source>
</evidence>